<keyword evidence="3" id="KW-1185">Reference proteome</keyword>
<evidence type="ECO:0000313" key="2">
    <source>
        <dbReference type="EMBL" id="MFE1755829.1"/>
    </source>
</evidence>
<accession>A0ABW6HGS3</accession>
<proteinExistence type="predicted"/>
<name>A0ABW6HGS3_9ACTN</name>
<organism evidence="2 3">
    <name type="scientific">Streptomyces anandii</name>
    <dbReference type="NCBI Taxonomy" id="285454"/>
    <lineage>
        <taxon>Bacteria</taxon>
        <taxon>Bacillati</taxon>
        <taxon>Actinomycetota</taxon>
        <taxon>Actinomycetes</taxon>
        <taxon>Kitasatosporales</taxon>
        <taxon>Streptomycetaceae</taxon>
        <taxon>Streptomyces</taxon>
    </lineage>
</organism>
<feature type="signal peptide" evidence="1">
    <location>
        <begin position="1"/>
        <end position="26"/>
    </location>
</feature>
<gene>
    <name evidence="2" type="ORF">ACFW88_35785</name>
</gene>
<dbReference type="Proteomes" id="UP001599756">
    <property type="component" value="Unassembled WGS sequence"/>
</dbReference>
<dbReference type="RefSeq" id="WP_381811893.1">
    <property type="nucleotide sequence ID" value="NZ_JBHYTS010000118.1"/>
</dbReference>
<comment type="caution">
    <text evidence="2">The sequence shown here is derived from an EMBL/GenBank/DDBJ whole genome shotgun (WGS) entry which is preliminary data.</text>
</comment>
<feature type="chain" id="PRO_5045812546" description="Chaplin domain-containing protein" evidence="1">
    <location>
        <begin position="27"/>
        <end position="79"/>
    </location>
</feature>
<evidence type="ECO:0008006" key="4">
    <source>
        <dbReference type="Google" id="ProtNLM"/>
    </source>
</evidence>
<sequence>MNKLAKAAALTVLVGGMGLAGTAAHAGDFGNDDPGTNAQFVHCGQDFDAGLAFAPITGAVTGNNNEHIGNFCTVIGTPR</sequence>
<evidence type="ECO:0000256" key="1">
    <source>
        <dbReference type="SAM" id="SignalP"/>
    </source>
</evidence>
<reference evidence="2 3" key="1">
    <citation type="submission" date="2024-09" db="EMBL/GenBank/DDBJ databases">
        <title>The Natural Products Discovery Center: Release of the First 8490 Sequenced Strains for Exploring Actinobacteria Biosynthetic Diversity.</title>
        <authorList>
            <person name="Kalkreuter E."/>
            <person name="Kautsar S.A."/>
            <person name="Yang D."/>
            <person name="Bader C.D."/>
            <person name="Teijaro C.N."/>
            <person name="Fluegel L."/>
            <person name="Davis C.M."/>
            <person name="Simpson J.R."/>
            <person name="Lauterbach L."/>
            <person name="Steele A.D."/>
            <person name="Gui C."/>
            <person name="Meng S."/>
            <person name="Li G."/>
            <person name="Viehrig K."/>
            <person name="Ye F."/>
            <person name="Su P."/>
            <person name="Kiefer A.F."/>
            <person name="Nichols A."/>
            <person name="Cepeda A.J."/>
            <person name="Yan W."/>
            <person name="Fan B."/>
            <person name="Jiang Y."/>
            <person name="Adhikari A."/>
            <person name="Zheng C.-J."/>
            <person name="Schuster L."/>
            <person name="Cowan T.M."/>
            <person name="Smanski M.J."/>
            <person name="Chevrette M.G."/>
            <person name="De Carvalho L.P.S."/>
            <person name="Shen B."/>
        </authorList>
    </citation>
    <scope>NUCLEOTIDE SEQUENCE [LARGE SCALE GENOMIC DNA]</scope>
    <source>
        <strain evidence="2 3">NPDC059500</strain>
    </source>
</reference>
<evidence type="ECO:0000313" key="3">
    <source>
        <dbReference type="Proteomes" id="UP001599756"/>
    </source>
</evidence>
<protein>
    <recommendedName>
        <fullName evidence="4">Chaplin domain-containing protein</fullName>
    </recommendedName>
</protein>
<keyword evidence="1" id="KW-0732">Signal</keyword>
<dbReference type="EMBL" id="JBHYTS010000118">
    <property type="protein sequence ID" value="MFE1755829.1"/>
    <property type="molecule type" value="Genomic_DNA"/>
</dbReference>